<proteinExistence type="predicted"/>
<sequence length="60" mass="6689">MALMTVAEVAAFLSIQDIRVERLARENLLVPADKDAAGKPMFEEEDVKRYKVLAERLGGI</sequence>
<dbReference type="Proteomes" id="UP001589813">
    <property type="component" value="Unassembled WGS sequence"/>
</dbReference>
<protein>
    <submittedName>
        <fullName evidence="1">Helix-turn-helix domain-containing protein</fullName>
    </submittedName>
</protein>
<evidence type="ECO:0000313" key="2">
    <source>
        <dbReference type="Proteomes" id="UP001589813"/>
    </source>
</evidence>
<dbReference type="EMBL" id="JBHLXP010000003">
    <property type="protein sequence ID" value="MFC0049311.1"/>
    <property type="molecule type" value="Genomic_DNA"/>
</dbReference>
<keyword evidence="2" id="KW-1185">Reference proteome</keyword>
<comment type="caution">
    <text evidence="1">The sequence shown here is derived from an EMBL/GenBank/DDBJ whole genome shotgun (WGS) entry which is preliminary data.</text>
</comment>
<accession>A0ABV6BEK5</accession>
<organism evidence="1 2">
    <name type="scientific">Rheinheimera tilapiae</name>
    <dbReference type="NCBI Taxonomy" id="875043"/>
    <lineage>
        <taxon>Bacteria</taxon>
        <taxon>Pseudomonadati</taxon>
        <taxon>Pseudomonadota</taxon>
        <taxon>Gammaproteobacteria</taxon>
        <taxon>Chromatiales</taxon>
        <taxon>Chromatiaceae</taxon>
        <taxon>Rheinheimera</taxon>
    </lineage>
</organism>
<gene>
    <name evidence="1" type="ORF">ACFFJP_13520</name>
</gene>
<name>A0ABV6BEK5_9GAMM</name>
<reference evidence="1 2" key="1">
    <citation type="submission" date="2024-09" db="EMBL/GenBank/DDBJ databases">
        <authorList>
            <person name="Sun Q."/>
            <person name="Mori K."/>
        </authorList>
    </citation>
    <scope>NUCLEOTIDE SEQUENCE [LARGE SCALE GENOMIC DNA]</scope>
    <source>
        <strain evidence="1 2">KCTC 23315</strain>
    </source>
</reference>
<evidence type="ECO:0000313" key="1">
    <source>
        <dbReference type="EMBL" id="MFC0049311.1"/>
    </source>
</evidence>
<dbReference type="RefSeq" id="WP_208932853.1">
    <property type="nucleotide sequence ID" value="NZ_JBHLXP010000003.1"/>
</dbReference>